<dbReference type="GO" id="GO:0000775">
    <property type="term" value="C:chromosome, centromeric region"/>
    <property type="evidence" value="ECO:0007669"/>
    <property type="project" value="TreeGrafter"/>
</dbReference>
<dbReference type="GO" id="GO:0000785">
    <property type="term" value="C:chromatin"/>
    <property type="evidence" value="ECO:0007669"/>
    <property type="project" value="TreeGrafter"/>
</dbReference>
<keyword evidence="2" id="KW-0235">DNA replication</keyword>
<dbReference type="GO" id="GO:0006260">
    <property type="term" value="P:DNA replication"/>
    <property type="evidence" value="ECO:0007669"/>
    <property type="project" value="UniProtKB-KW"/>
</dbReference>
<dbReference type="STRING" id="2070753.A0A3A2ZP46"/>
<dbReference type="GO" id="GO:0031390">
    <property type="term" value="C:Ctf18 RFC-like complex"/>
    <property type="evidence" value="ECO:0007669"/>
    <property type="project" value="InterPro"/>
</dbReference>
<dbReference type="InterPro" id="IPR019128">
    <property type="entry name" value="Dcc1"/>
</dbReference>
<dbReference type="AlphaFoldDB" id="A0A3A2ZP46"/>
<dbReference type="PANTHER" id="PTHR13395">
    <property type="entry name" value="SISTER CHROMATID COHESION PROTEIN DCC1-RELATED"/>
    <property type="match status" value="1"/>
</dbReference>
<comment type="similarity">
    <text evidence="1">Belongs to the DCC1 family.</text>
</comment>
<dbReference type="GO" id="GO:0034088">
    <property type="term" value="P:maintenance of mitotic sister chromatid cohesion"/>
    <property type="evidence" value="ECO:0007669"/>
    <property type="project" value="TreeGrafter"/>
</dbReference>
<sequence length="296" mass="33024">MSTQCARSILFTQRSPQQGFKLLELPPELAELLSSNDAPTLELKSPSPSIMKTTADPETREYVNLCTPTQTYRIRQVQSSNSIHIFQPSDGGIQRGDINMVGEDDEMNLVETVTSVTKCGSTLELHVPPGGFSAIPFLEKSLKLYDQLSADEDVDMDAGSMEIEPERKRAIISHYFADIPVSRAQCERAWFELCGFVSRDTSTDQVACWRPSSKVKLDVWKKIVDGAVLQGIDLGKQFLAKDLWRSLLDDGVEPFPQALFEAVLKRVCEAEDDQNQLSAFSNVDCAFAYDLIVTKF</sequence>
<evidence type="ECO:0000313" key="3">
    <source>
        <dbReference type="EMBL" id="RJE24420.1"/>
    </source>
</evidence>
<evidence type="ECO:0000313" key="4">
    <source>
        <dbReference type="Proteomes" id="UP000266188"/>
    </source>
</evidence>
<organism evidence="3 4">
    <name type="scientific">Aspergillus sclerotialis</name>
    <dbReference type="NCBI Taxonomy" id="2070753"/>
    <lineage>
        <taxon>Eukaryota</taxon>
        <taxon>Fungi</taxon>
        <taxon>Dikarya</taxon>
        <taxon>Ascomycota</taxon>
        <taxon>Pezizomycotina</taxon>
        <taxon>Eurotiomycetes</taxon>
        <taxon>Eurotiomycetidae</taxon>
        <taxon>Eurotiales</taxon>
        <taxon>Aspergillaceae</taxon>
        <taxon>Aspergillus</taxon>
        <taxon>Aspergillus subgen. Polypaecilum</taxon>
    </lineage>
</organism>
<gene>
    <name evidence="3" type="ORF">PHISCL_03224</name>
</gene>
<dbReference type="Proteomes" id="UP000266188">
    <property type="component" value="Unassembled WGS sequence"/>
</dbReference>
<reference evidence="4" key="1">
    <citation type="submission" date="2017-02" db="EMBL/GenBank/DDBJ databases">
        <authorList>
            <person name="Tafer H."/>
            <person name="Lopandic K."/>
        </authorList>
    </citation>
    <scope>NUCLEOTIDE SEQUENCE [LARGE SCALE GENOMIC DNA]</scope>
    <source>
        <strain evidence="4">CBS 366.77</strain>
    </source>
</reference>
<comment type="caution">
    <text evidence="3">The sequence shown here is derived from an EMBL/GenBank/DDBJ whole genome shotgun (WGS) entry which is preliminary data.</text>
</comment>
<dbReference type="Pfam" id="PF09724">
    <property type="entry name" value="Dcc1"/>
    <property type="match status" value="1"/>
</dbReference>
<dbReference type="PANTHER" id="PTHR13395:SF6">
    <property type="entry name" value="SISTER CHROMATID COHESION PROTEIN DCC1"/>
    <property type="match status" value="1"/>
</dbReference>
<evidence type="ECO:0008006" key="5">
    <source>
        <dbReference type="Google" id="ProtNLM"/>
    </source>
</evidence>
<protein>
    <recommendedName>
        <fullName evidence="5">Sister chromatid cohesion protein Dcc1</fullName>
    </recommendedName>
</protein>
<name>A0A3A2ZP46_9EURO</name>
<dbReference type="OrthoDB" id="5199543at2759"/>
<accession>A0A3A2ZP46</accession>
<dbReference type="EMBL" id="MVGC01000081">
    <property type="protein sequence ID" value="RJE24420.1"/>
    <property type="molecule type" value="Genomic_DNA"/>
</dbReference>
<evidence type="ECO:0000256" key="1">
    <source>
        <dbReference type="ARBA" id="ARBA00007017"/>
    </source>
</evidence>
<keyword evidence="4" id="KW-1185">Reference proteome</keyword>
<evidence type="ECO:0000256" key="2">
    <source>
        <dbReference type="ARBA" id="ARBA00022705"/>
    </source>
</evidence>
<proteinExistence type="inferred from homology"/>